<comment type="subcellular location">
    <subcellularLocation>
        <location evidence="1">Endoplasmic reticulum membrane</location>
        <topology evidence="1">Peripheral membrane protein</topology>
    </subcellularLocation>
</comment>
<keyword evidence="5" id="KW-0256">Endoplasmic reticulum</keyword>
<protein>
    <recommendedName>
        <fullName evidence="4">Ras modification protein ERF4</fullName>
    </recommendedName>
</protein>
<dbReference type="STRING" id="930990.A0A067MPP1"/>
<dbReference type="GO" id="GO:0005789">
    <property type="term" value="C:endoplasmic reticulum membrane"/>
    <property type="evidence" value="ECO:0007669"/>
    <property type="project" value="UniProtKB-SubCell"/>
</dbReference>
<dbReference type="InterPro" id="IPR019383">
    <property type="entry name" value="Golgin_A_7/ERF4"/>
</dbReference>
<evidence type="ECO:0000313" key="9">
    <source>
        <dbReference type="Proteomes" id="UP000027195"/>
    </source>
</evidence>
<dbReference type="GO" id="GO:0031211">
    <property type="term" value="C:endoplasmic reticulum palmitoyltransferase complex"/>
    <property type="evidence" value="ECO:0007669"/>
    <property type="project" value="TreeGrafter"/>
</dbReference>
<dbReference type="AlphaFoldDB" id="A0A067MPP1"/>
<reference evidence="9" key="1">
    <citation type="journal article" date="2014" name="Proc. Natl. Acad. Sci. U.S.A.">
        <title>Extensive sampling of basidiomycete genomes demonstrates inadequacy of the white-rot/brown-rot paradigm for wood decay fungi.</title>
        <authorList>
            <person name="Riley R."/>
            <person name="Salamov A.A."/>
            <person name="Brown D.W."/>
            <person name="Nagy L.G."/>
            <person name="Floudas D."/>
            <person name="Held B.W."/>
            <person name="Levasseur A."/>
            <person name="Lombard V."/>
            <person name="Morin E."/>
            <person name="Otillar R."/>
            <person name="Lindquist E.A."/>
            <person name="Sun H."/>
            <person name="LaButti K.M."/>
            <person name="Schmutz J."/>
            <person name="Jabbour D."/>
            <person name="Luo H."/>
            <person name="Baker S.E."/>
            <person name="Pisabarro A.G."/>
            <person name="Walton J.D."/>
            <person name="Blanchette R.A."/>
            <person name="Henrissat B."/>
            <person name="Martin F."/>
            <person name="Cullen D."/>
            <person name="Hibbett D.S."/>
            <person name="Grigoriev I.V."/>
        </authorList>
    </citation>
    <scope>NUCLEOTIDE SEQUENCE [LARGE SCALE GENOMIC DNA]</scope>
    <source>
        <strain evidence="9">FD-172 SS1</strain>
    </source>
</reference>
<gene>
    <name evidence="8" type="ORF">BOTBODRAFT_105580</name>
</gene>
<proteinExistence type="inferred from homology"/>
<dbReference type="InParanoid" id="A0A067MPP1"/>
<accession>A0A067MPP1</accession>
<evidence type="ECO:0000256" key="1">
    <source>
        <dbReference type="ARBA" id="ARBA00004406"/>
    </source>
</evidence>
<feature type="non-terminal residue" evidence="8">
    <location>
        <position position="1"/>
    </location>
</feature>
<keyword evidence="9" id="KW-1185">Reference proteome</keyword>
<evidence type="ECO:0000259" key="7">
    <source>
        <dbReference type="Pfam" id="PF10256"/>
    </source>
</evidence>
<dbReference type="EMBL" id="KL198023">
    <property type="protein sequence ID" value="KDQ17718.1"/>
    <property type="molecule type" value="Genomic_DNA"/>
</dbReference>
<dbReference type="PANTHER" id="PTHR13254:SF0">
    <property type="entry name" value="GOLGIN SUBFAMILY A MEMBER 7_ERF4 DOMAIN-CONTAINING PROTEIN"/>
    <property type="match status" value="1"/>
</dbReference>
<evidence type="ECO:0000256" key="6">
    <source>
        <dbReference type="ARBA" id="ARBA00023136"/>
    </source>
</evidence>
<dbReference type="PANTHER" id="PTHR13254">
    <property type="entry name" value="GOLGI AUTOANTIGEN, GOLGIN SUBFAMILY A, 7"/>
    <property type="match status" value="1"/>
</dbReference>
<keyword evidence="6" id="KW-0472">Membrane</keyword>
<evidence type="ECO:0000256" key="2">
    <source>
        <dbReference type="ARBA" id="ARBA00007732"/>
    </source>
</evidence>
<sequence>IPRSSYYVGPPGIDSAYGTEPVGQIGVHYPREIVRIERDYAGGELVQFQPTYPLELDGRITPTQFLETINGINEMLISAHSLKRSFLDNTLALCTLYLSLLVVDTHYERTMRKLAQFIDRLNLELYNPRGLNILWPRKSAFMFVRIRPLWNALTCADANHILHFFHSWRLNTT</sequence>
<dbReference type="OrthoDB" id="2190159at2759"/>
<evidence type="ECO:0000256" key="3">
    <source>
        <dbReference type="ARBA" id="ARBA00011396"/>
    </source>
</evidence>
<organism evidence="8 9">
    <name type="scientific">Botryobasidium botryosum (strain FD-172 SS1)</name>
    <dbReference type="NCBI Taxonomy" id="930990"/>
    <lineage>
        <taxon>Eukaryota</taxon>
        <taxon>Fungi</taxon>
        <taxon>Dikarya</taxon>
        <taxon>Basidiomycota</taxon>
        <taxon>Agaricomycotina</taxon>
        <taxon>Agaricomycetes</taxon>
        <taxon>Cantharellales</taxon>
        <taxon>Botryobasidiaceae</taxon>
        <taxon>Botryobasidium</taxon>
    </lineage>
</organism>
<comment type="subunit">
    <text evidence="3">Interacts with ERF2.</text>
</comment>
<dbReference type="HOGENOM" id="CLU_117313_0_0_1"/>
<dbReference type="InterPro" id="IPR051371">
    <property type="entry name" value="Ras_palmitoyltransferase"/>
</dbReference>
<dbReference type="Proteomes" id="UP000027195">
    <property type="component" value="Unassembled WGS sequence"/>
</dbReference>
<name>A0A067MPP1_BOTB1</name>
<dbReference type="GO" id="GO:0006612">
    <property type="term" value="P:protein targeting to membrane"/>
    <property type="evidence" value="ECO:0007669"/>
    <property type="project" value="TreeGrafter"/>
</dbReference>
<dbReference type="Pfam" id="PF10256">
    <property type="entry name" value="Erf4"/>
    <property type="match status" value="1"/>
</dbReference>
<evidence type="ECO:0000256" key="5">
    <source>
        <dbReference type="ARBA" id="ARBA00022824"/>
    </source>
</evidence>
<feature type="domain" description="Golgin subfamily A member 7/ERF4" evidence="7">
    <location>
        <begin position="33"/>
        <end position="144"/>
    </location>
</feature>
<evidence type="ECO:0000313" key="8">
    <source>
        <dbReference type="EMBL" id="KDQ17718.1"/>
    </source>
</evidence>
<comment type="similarity">
    <text evidence="2">Belongs to the ERF4 family.</text>
</comment>
<evidence type="ECO:0000256" key="4">
    <source>
        <dbReference type="ARBA" id="ARBA00018463"/>
    </source>
</evidence>